<keyword evidence="5" id="KW-0472">Membrane</keyword>
<dbReference type="RefSeq" id="WP_380668160.1">
    <property type="nucleotide sequence ID" value="NZ_JBHTCJ010000006.1"/>
</dbReference>
<dbReference type="Gene3D" id="3.30.420.40">
    <property type="match status" value="2"/>
</dbReference>
<sequence length="462" mass="49184">MPYVLGVHLGSTVTTAATARRDGGQWAAATPVPLAGTGPVVPTVLCKVQDGSFVAGEAAARQEINHHEWVARGFTARLGDDLPLVVGSEFVPAQRLVAAMIEWVADTVAHRQGHPPEHIAVAHSSAWGPHRIRLVQQALAQLGHSEVTMVPEPMAVAVDYAAKQRVEEHHPLVVASVGGSSTDVAVLRRRAPAFEFVGSPLRSDHPSGQDLDDEVFELLREQHGAQLDSLDATDPAQRAALAAVRNECVRAKEALSRQSGVTMRLDLPGGPTEFAISRTRLEQLARPHLERVPELISQAVQSVSLRPEDVDTVILAGGVARIPLLQNLVGERLQHPPLVDVSPELAAASGAALAASKVLTTGTDQGSVAETSVLMAVEGLDDSEPHEDEPEPVERPPIEVEPMPIEPPDESRAKRMKILKLSAAAALVIIGVLITFFVEDASFKGVLSLFQAILHTGANRPG</sequence>
<evidence type="ECO:0000256" key="2">
    <source>
        <dbReference type="ARBA" id="ARBA00022840"/>
    </source>
</evidence>
<dbReference type="InterPro" id="IPR013126">
    <property type="entry name" value="Hsp_70_fam"/>
</dbReference>
<proteinExistence type="predicted"/>
<gene>
    <name evidence="6" type="ORF">ACFQRI_13140</name>
</gene>
<evidence type="ECO:0000256" key="5">
    <source>
        <dbReference type="SAM" id="Phobius"/>
    </source>
</evidence>
<comment type="caution">
    <text evidence="6">The sequence shown here is derived from an EMBL/GenBank/DDBJ whole genome shotgun (WGS) entry which is preliminary data.</text>
</comment>
<dbReference type="EMBL" id="JBHTCJ010000006">
    <property type="protein sequence ID" value="MFC7342351.1"/>
    <property type="molecule type" value="Genomic_DNA"/>
</dbReference>
<feature type="transmembrane region" description="Helical" evidence="5">
    <location>
        <begin position="418"/>
        <end position="438"/>
    </location>
</feature>
<evidence type="ECO:0000256" key="4">
    <source>
        <dbReference type="SAM" id="MobiDB-lite"/>
    </source>
</evidence>
<keyword evidence="2" id="KW-0067">ATP-binding</keyword>
<reference evidence="7" key="1">
    <citation type="journal article" date="2019" name="Int. J. Syst. Evol. Microbiol.">
        <title>The Global Catalogue of Microorganisms (GCM) 10K type strain sequencing project: providing services to taxonomists for standard genome sequencing and annotation.</title>
        <authorList>
            <consortium name="The Broad Institute Genomics Platform"/>
            <consortium name="The Broad Institute Genome Sequencing Center for Infectious Disease"/>
            <person name="Wu L."/>
            <person name="Ma J."/>
        </authorList>
    </citation>
    <scope>NUCLEOTIDE SEQUENCE [LARGE SCALE GENOMIC DNA]</scope>
    <source>
        <strain evidence="7">WLHS5</strain>
    </source>
</reference>
<organism evidence="6 7">
    <name type="scientific">Saccharopolyspora griseoalba</name>
    <dbReference type="NCBI Taxonomy" id="1431848"/>
    <lineage>
        <taxon>Bacteria</taxon>
        <taxon>Bacillati</taxon>
        <taxon>Actinomycetota</taxon>
        <taxon>Actinomycetes</taxon>
        <taxon>Pseudonocardiales</taxon>
        <taxon>Pseudonocardiaceae</taxon>
        <taxon>Saccharopolyspora</taxon>
    </lineage>
</organism>
<dbReference type="PANTHER" id="PTHR42749:SF1">
    <property type="entry name" value="CELL SHAPE-DETERMINING PROTEIN MREB"/>
    <property type="match status" value="1"/>
</dbReference>
<protein>
    <submittedName>
        <fullName evidence="6">Hsp70 family protein</fullName>
    </submittedName>
</protein>
<accession>A0ABW2LNH5</accession>
<keyword evidence="5" id="KW-0812">Transmembrane</keyword>
<dbReference type="InterPro" id="IPR043129">
    <property type="entry name" value="ATPase_NBD"/>
</dbReference>
<evidence type="ECO:0000256" key="3">
    <source>
        <dbReference type="ARBA" id="ARBA00023186"/>
    </source>
</evidence>
<keyword evidence="7" id="KW-1185">Reference proteome</keyword>
<evidence type="ECO:0000256" key="1">
    <source>
        <dbReference type="ARBA" id="ARBA00022741"/>
    </source>
</evidence>
<keyword evidence="3" id="KW-0143">Chaperone</keyword>
<dbReference type="Proteomes" id="UP001596504">
    <property type="component" value="Unassembled WGS sequence"/>
</dbReference>
<dbReference type="SUPFAM" id="SSF53067">
    <property type="entry name" value="Actin-like ATPase domain"/>
    <property type="match status" value="2"/>
</dbReference>
<dbReference type="Pfam" id="PF00012">
    <property type="entry name" value="HSP70"/>
    <property type="match status" value="1"/>
</dbReference>
<evidence type="ECO:0000313" key="7">
    <source>
        <dbReference type="Proteomes" id="UP001596504"/>
    </source>
</evidence>
<dbReference type="PRINTS" id="PR00301">
    <property type="entry name" value="HEATSHOCK70"/>
</dbReference>
<dbReference type="PANTHER" id="PTHR42749">
    <property type="entry name" value="CELL SHAPE-DETERMINING PROTEIN MREB"/>
    <property type="match status" value="1"/>
</dbReference>
<feature type="compositionally biased region" description="Acidic residues" evidence="4">
    <location>
        <begin position="381"/>
        <end position="391"/>
    </location>
</feature>
<keyword evidence="5" id="KW-1133">Transmembrane helix</keyword>
<dbReference type="CDD" id="cd10170">
    <property type="entry name" value="ASKHA_NBD_HSP70"/>
    <property type="match status" value="1"/>
</dbReference>
<keyword evidence="1" id="KW-0547">Nucleotide-binding</keyword>
<feature type="region of interest" description="Disordered" evidence="4">
    <location>
        <begin position="381"/>
        <end position="411"/>
    </location>
</feature>
<dbReference type="Gene3D" id="3.90.640.10">
    <property type="entry name" value="Actin, Chain A, domain 4"/>
    <property type="match status" value="1"/>
</dbReference>
<evidence type="ECO:0000313" key="6">
    <source>
        <dbReference type="EMBL" id="MFC7342351.1"/>
    </source>
</evidence>
<name>A0ABW2LNH5_9PSEU</name>